<feature type="region of interest" description="Disordered" evidence="9">
    <location>
        <begin position="1"/>
        <end position="25"/>
    </location>
</feature>
<feature type="modified residue" description="4-aspartylphosphate" evidence="8">
    <location>
        <position position="81"/>
    </location>
</feature>
<evidence type="ECO:0000256" key="5">
    <source>
        <dbReference type="ARBA" id="ARBA00022741"/>
    </source>
</evidence>
<keyword evidence="7" id="KW-0067">ATP-binding</keyword>
<dbReference type="Proteomes" id="UP000294664">
    <property type="component" value="Unassembled WGS sequence"/>
</dbReference>
<keyword evidence="5" id="KW-0547">Nucleotide-binding</keyword>
<dbReference type="Pfam" id="PF07568">
    <property type="entry name" value="HisKA_2"/>
    <property type="match status" value="1"/>
</dbReference>
<dbReference type="SMART" id="SM00387">
    <property type="entry name" value="HATPase_c"/>
    <property type="match status" value="1"/>
</dbReference>
<dbReference type="InterPro" id="IPR036890">
    <property type="entry name" value="HATPase_C_sf"/>
</dbReference>
<evidence type="ECO:0000313" key="13">
    <source>
        <dbReference type="Proteomes" id="UP000294664"/>
    </source>
</evidence>
<evidence type="ECO:0000256" key="7">
    <source>
        <dbReference type="ARBA" id="ARBA00022840"/>
    </source>
</evidence>
<dbReference type="EC" id="2.7.13.3" evidence="2"/>
<evidence type="ECO:0000256" key="3">
    <source>
        <dbReference type="ARBA" id="ARBA00022553"/>
    </source>
</evidence>
<evidence type="ECO:0000259" key="10">
    <source>
        <dbReference type="PROSITE" id="PS50109"/>
    </source>
</evidence>
<dbReference type="InterPro" id="IPR011495">
    <property type="entry name" value="Sig_transdc_His_kin_sub2_dim/P"/>
</dbReference>
<feature type="domain" description="Response regulatory" evidence="11">
    <location>
        <begin position="32"/>
        <end position="146"/>
    </location>
</feature>
<name>A0A4R3M746_9HYPH</name>
<keyword evidence="3 8" id="KW-0597">Phosphoprotein</keyword>
<dbReference type="EMBL" id="SMAI01000001">
    <property type="protein sequence ID" value="TCT08079.1"/>
    <property type="molecule type" value="Genomic_DNA"/>
</dbReference>
<dbReference type="Gene3D" id="3.40.50.2300">
    <property type="match status" value="1"/>
</dbReference>
<dbReference type="InterPro" id="IPR003594">
    <property type="entry name" value="HATPase_dom"/>
</dbReference>
<dbReference type="InterPro" id="IPR001789">
    <property type="entry name" value="Sig_transdc_resp-reg_receiver"/>
</dbReference>
<dbReference type="OrthoDB" id="489241at2"/>
<dbReference type="CDD" id="cd00156">
    <property type="entry name" value="REC"/>
    <property type="match status" value="1"/>
</dbReference>
<evidence type="ECO:0000256" key="2">
    <source>
        <dbReference type="ARBA" id="ARBA00012438"/>
    </source>
</evidence>
<feature type="domain" description="Histidine kinase" evidence="10">
    <location>
        <begin position="185"/>
        <end position="382"/>
    </location>
</feature>
<reference evidence="12 13" key="1">
    <citation type="submission" date="2019-03" db="EMBL/GenBank/DDBJ databases">
        <title>Genomic Encyclopedia of Type Strains, Phase IV (KMG-IV): sequencing the most valuable type-strain genomes for metagenomic binning, comparative biology and taxonomic classification.</title>
        <authorList>
            <person name="Goeker M."/>
        </authorList>
    </citation>
    <scope>NUCLEOTIDE SEQUENCE [LARGE SCALE GENOMIC DNA]</scope>
    <source>
        <strain evidence="12 13">DSM 9035</strain>
    </source>
</reference>
<keyword evidence="13" id="KW-1185">Reference proteome</keyword>
<keyword evidence="6 12" id="KW-0418">Kinase</keyword>
<dbReference type="InterPro" id="IPR005467">
    <property type="entry name" value="His_kinase_dom"/>
</dbReference>
<dbReference type="Gene3D" id="3.30.565.10">
    <property type="entry name" value="Histidine kinase-like ATPase, C-terminal domain"/>
    <property type="match status" value="1"/>
</dbReference>
<dbReference type="PROSITE" id="PS50109">
    <property type="entry name" value="HIS_KIN"/>
    <property type="match status" value="1"/>
</dbReference>
<dbReference type="Pfam" id="PF02518">
    <property type="entry name" value="HATPase_c"/>
    <property type="match status" value="1"/>
</dbReference>
<dbReference type="PANTHER" id="PTHR41523">
    <property type="entry name" value="TWO-COMPONENT SYSTEM SENSOR PROTEIN"/>
    <property type="match status" value="1"/>
</dbReference>
<protein>
    <recommendedName>
        <fullName evidence="2">histidine kinase</fullName>
        <ecNumber evidence="2">2.7.13.3</ecNumber>
    </recommendedName>
</protein>
<dbReference type="Gene3D" id="3.30.450.20">
    <property type="entry name" value="PAS domain"/>
    <property type="match status" value="1"/>
</dbReference>
<dbReference type="GO" id="GO:0005524">
    <property type="term" value="F:ATP binding"/>
    <property type="evidence" value="ECO:0007669"/>
    <property type="project" value="UniProtKB-KW"/>
</dbReference>
<evidence type="ECO:0000256" key="1">
    <source>
        <dbReference type="ARBA" id="ARBA00000085"/>
    </source>
</evidence>
<evidence type="ECO:0000259" key="11">
    <source>
        <dbReference type="PROSITE" id="PS50110"/>
    </source>
</evidence>
<dbReference type="PROSITE" id="PS50110">
    <property type="entry name" value="RESPONSE_REGULATORY"/>
    <property type="match status" value="1"/>
</dbReference>
<evidence type="ECO:0000313" key="12">
    <source>
        <dbReference type="EMBL" id="TCT08079.1"/>
    </source>
</evidence>
<dbReference type="Pfam" id="PF00072">
    <property type="entry name" value="Response_reg"/>
    <property type="match status" value="1"/>
</dbReference>
<dbReference type="SUPFAM" id="SSF55874">
    <property type="entry name" value="ATPase domain of HSP90 chaperone/DNA topoisomerase II/histidine kinase"/>
    <property type="match status" value="1"/>
</dbReference>
<comment type="catalytic activity">
    <reaction evidence="1">
        <text>ATP + protein L-histidine = ADP + protein N-phospho-L-histidine.</text>
        <dbReference type="EC" id="2.7.13.3"/>
    </reaction>
</comment>
<sequence length="384" mass="40515">MPIKVPDPGADQEAEEQGAVDPSGLPPRDVLRVLYIDDDPGLGRLVRRKLSRLGFEVDLATSGVEGLARLSGGGIDAVALDHFMPGQDGLETLAAIRAMPDPPPVVYVTGTQESRIAVAALKAGAADYVIKEIENDFIELLGSAIEGAVQTVRMRRAHEAAEEEIRVARDRFEALAAERALLLREMNHRVGNSLQIIVSMLHVQAGATGNPEVQEALNAARGRVAAVAQVHRRLYTSDQVATVAVDQYLAALVDDLQVSARHGDAGIALSVASDPVAIDPDRAVAIGVIVTELVINASKYAYPGGAGPVRITLRESEGTIRLVVEDDGVGLPPESAVSTSGLGNRIVRAMAAKLSAQLSFIARQPQAGETGTCVCLVFPLDARS</sequence>
<dbReference type="GO" id="GO:0000160">
    <property type="term" value="P:phosphorelay signal transduction system"/>
    <property type="evidence" value="ECO:0007669"/>
    <property type="project" value="InterPro"/>
</dbReference>
<comment type="caution">
    <text evidence="12">The sequence shown here is derived from an EMBL/GenBank/DDBJ whole genome shotgun (WGS) entry which is preliminary data.</text>
</comment>
<dbReference type="GO" id="GO:0004673">
    <property type="term" value="F:protein histidine kinase activity"/>
    <property type="evidence" value="ECO:0007669"/>
    <property type="project" value="UniProtKB-EC"/>
</dbReference>
<dbReference type="SMART" id="SM00448">
    <property type="entry name" value="REC"/>
    <property type="match status" value="1"/>
</dbReference>
<evidence type="ECO:0000256" key="6">
    <source>
        <dbReference type="ARBA" id="ARBA00022777"/>
    </source>
</evidence>
<dbReference type="AlphaFoldDB" id="A0A4R3M746"/>
<dbReference type="InterPro" id="IPR011006">
    <property type="entry name" value="CheY-like_superfamily"/>
</dbReference>
<dbReference type="PANTHER" id="PTHR41523:SF8">
    <property type="entry name" value="ETHYLENE RESPONSE SENSOR PROTEIN"/>
    <property type="match status" value="1"/>
</dbReference>
<organism evidence="12 13">
    <name type="scientific">Aquabacter spiritensis</name>
    <dbReference type="NCBI Taxonomy" id="933073"/>
    <lineage>
        <taxon>Bacteria</taxon>
        <taxon>Pseudomonadati</taxon>
        <taxon>Pseudomonadota</taxon>
        <taxon>Alphaproteobacteria</taxon>
        <taxon>Hyphomicrobiales</taxon>
        <taxon>Xanthobacteraceae</taxon>
        <taxon>Aquabacter</taxon>
    </lineage>
</organism>
<proteinExistence type="predicted"/>
<keyword evidence="4" id="KW-0808">Transferase</keyword>
<evidence type="ECO:0000256" key="8">
    <source>
        <dbReference type="PROSITE-ProRule" id="PRU00169"/>
    </source>
</evidence>
<evidence type="ECO:0000256" key="4">
    <source>
        <dbReference type="ARBA" id="ARBA00022679"/>
    </source>
</evidence>
<evidence type="ECO:0000256" key="9">
    <source>
        <dbReference type="SAM" id="MobiDB-lite"/>
    </source>
</evidence>
<dbReference type="SUPFAM" id="SSF52172">
    <property type="entry name" value="CheY-like"/>
    <property type="match status" value="1"/>
</dbReference>
<gene>
    <name evidence="12" type="ORF">EDC64_101599</name>
</gene>
<accession>A0A4R3M746</accession>